<feature type="compositionally biased region" description="Basic and acidic residues" evidence="4">
    <location>
        <begin position="105"/>
        <end position="130"/>
    </location>
</feature>
<accession>A0AAD9FTJ9</accession>
<evidence type="ECO:0000259" key="5">
    <source>
        <dbReference type="PROSITE" id="PS00036"/>
    </source>
</evidence>
<dbReference type="EMBL" id="JAODAN010000003">
    <property type="protein sequence ID" value="KAK1925812.1"/>
    <property type="molecule type" value="Genomic_DNA"/>
</dbReference>
<dbReference type="Proteomes" id="UP001182556">
    <property type="component" value="Unassembled WGS sequence"/>
</dbReference>
<protein>
    <recommendedName>
        <fullName evidence="5">BZIP domain-containing protein</fullName>
    </recommendedName>
</protein>
<dbReference type="CDD" id="cd14688">
    <property type="entry name" value="bZIP_YAP"/>
    <property type="match status" value="1"/>
</dbReference>
<feature type="compositionally biased region" description="Polar residues" evidence="4">
    <location>
        <begin position="45"/>
        <end position="59"/>
    </location>
</feature>
<feature type="compositionally biased region" description="Pro residues" evidence="4">
    <location>
        <begin position="1"/>
        <end position="10"/>
    </location>
</feature>
<dbReference type="AlphaFoldDB" id="A0AAD9FTJ9"/>
<dbReference type="Pfam" id="PF10297">
    <property type="entry name" value="Hap4_Hap_bind"/>
    <property type="match status" value="1"/>
</dbReference>
<feature type="region of interest" description="Disordered" evidence="4">
    <location>
        <begin position="583"/>
        <end position="645"/>
    </location>
</feature>
<comment type="caution">
    <text evidence="6">The sequence shown here is derived from an EMBL/GenBank/DDBJ whole genome shotgun (WGS) entry which is preliminary data.</text>
</comment>
<name>A0AAD9FTJ9_PAPLA</name>
<keyword evidence="3" id="KW-0175">Coiled coil</keyword>
<organism evidence="6 7">
    <name type="scientific">Papiliotrema laurentii</name>
    <name type="common">Cryptococcus laurentii</name>
    <dbReference type="NCBI Taxonomy" id="5418"/>
    <lineage>
        <taxon>Eukaryota</taxon>
        <taxon>Fungi</taxon>
        <taxon>Dikarya</taxon>
        <taxon>Basidiomycota</taxon>
        <taxon>Agaricomycotina</taxon>
        <taxon>Tremellomycetes</taxon>
        <taxon>Tremellales</taxon>
        <taxon>Rhynchogastremaceae</taxon>
        <taxon>Papiliotrema</taxon>
    </lineage>
</organism>
<reference evidence="6" key="1">
    <citation type="submission" date="2023-02" db="EMBL/GenBank/DDBJ databases">
        <title>Identification and recombinant expression of a fungal hydrolase from Papiliotrema laurentii that hydrolyzes apple cutin and clears colloidal polyester polyurethane.</title>
        <authorList>
            <consortium name="DOE Joint Genome Institute"/>
            <person name="Roman V.A."/>
            <person name="Bojanowski C."/>
            <person name="Crable B.R."/>
            <person name="Wagner D.N."/>
            <person name="Hung C.S."/>
            <person name="Nadeau L.J."/>
            <person name="Schratz L."/>
            <person name="Haridas S."/>
            <person name="Pangilinan J."/>
            <person name="Lipzen A."/>
            <person name="Na H."/>
            <person name="Yan M."/>
            <person name="Ng V."/>
            <person name="Grigoriev I.V."/>
            <person name="Spatafora J.W."/>
            <person name="Barlow D."/>
            <person name="Biffinger J."/>
            <person name="Kelley-Loughnane N."/>
            <person name="Varaljay V.A."/>
            <person name="Crookes-Goodson W.J."/>
        </authorList>
    </citation>
    <scope>NUCLEOTIDE SEQUENCE</scope>
    <source>
        <strain evidence="6">5307AH</strain>
    </source>
</reference>
<evidence type="ECO:0000256" key="3">
    <source>
        <dbReference type="SAM" id="Coils"/>
    </source>
</evidence>
<feature type="coiled-coil region" evidence="3">
    <location>
        <begin position="167"/>
        <end position="215"/>
    </location>
</feature>
<evidence type="ECO:0000313" key="6">
    <source>
        <dbReference type="EMBL" id="KAK1925812.1"/>
    </source>
</evidence>
<dbReference type="InterPro" id="IPR046347">
    <property type="entry name" value="bZIP_sf"/>
</dbReference>
<feature type="region of interest" description="Disordered" evidence="4">
    <location>
        <begin position="658"/>
        <end position="679"/>
    </location>
</feature>
<evidence type="ECO:0000313" key="7">
    <source>
        <dbReference type="Proteomes" id="UP001182556"/>
    </source>
</evidence>
<dbReference type="Gene3D" id="1.20.5.170">
    <property type="match status" value="1"/>
</dbReference>
<gene>
    <name evidence="6" type="ORF">DB88DRAFT_539223</name>
</gene>
<feature type="domain" description="BZIP" evidence="5">
    <location>
        <begin position="129"/>
        <end position="144"/>
    </location>
</feature>
<evidence type="ECO:0000256" key="2">
    <source>
        <dbReference type="ARBA" id="ARBA00023242"/>
    </source>
</evidence>
<dbReference type="GO" id="GO:0000976">
    <property type="term" value="F:transcription cis-regulatory region binding"/>
    <property type="evidence" value="ECO:0007669"/>
    <property type="project" value="InterPro"/>
</dbReference>
<dbReference type="PANTHER" id="PTHR40621">
    <property type="entry name" value="TRANSCRIPTION FACTOR KAPC-RELATED"/>
    <property type="match status" value="1"/>
</dbReference>
<feature type="region of interest" description="Disordered" evidence="4">
    <location>
        <begin position="510"/>
        <end position="547"/>
    </location>
</feature>
<dbReference type="SMART" id="SM00338">
    <property type="entry name" value="BRLZ"/>
    <property type="match status" value="1"/>
</dbReference>
<dbReference type="InterPro" id="IPR050936">
    <property type="entry name" value="AP-1-like"/>
</dbReference>
<dbReference type="GO" id="GO:0090575">
    <property type="term" value="C:RNA polymerase II transcription regulator complex"/>
    <property type="evidence" value="ECO:0007669"/>
    <property type="project" value="TreeGrafter"/>
</dbReference>
<dbReference type="GO" id="GO:0001228">
    <property type="term" value="F:DNA-binding transcription activator activity, RNA polymerase II-specific"/>
    <property type="evidence" value="ECO:0007669"/>
    <property type="project" value="TreeGrafter"/>
</dbReference>
<dbReference type="PANTHER" id="PTHR40621:SF7">
    <property type="entry name" value="BZIP DOMAIN-CONTAINING PROTEIN"/>
    <property type="match status" value="1"/>
</dbReference>
<dbReference type="InterPro" id="IPR018287">
    <property type="entry name" value="Hap4_TF_heteromerisation"/>
</dbReference>
<feature type="region of interest" description="Disordered" evidence="4">
    <location>
        <begin position="234"/>
        <end position="264"/>
    </location>
</feature>
<dbReference type="PROSITE" id="PS00036">
    <property type="entry name" value="BZIP_BASIC"/>
    <property type="match status" value="1"/>
</dbReference>
<proteinExistence type="predicted"/>
<feature type="compositionally biased region" description="Low complexity" evidence="4">
    <location>
        <begin position="33"/>
        <end position="44"/>
    </location>
</feature>
<evidence type="ECO:0000256" key="1">
    <source>
        <dbReference type="ARBA" id="ARBA00004123"/>
    </source>
</evidence>
<feature type="compositionally biased region" description="Low complexity" evidence="4">
    <location>
        <begin position="66"/>
        <end position="100"/>
    </location>
</feature>
<feature type="region of interest" description="Disordered" evidence="4">
    <location>
        <begin position="1"/>
        <end position="144"/>
    </location>
</feature>
<keyword evidence="2" id="KW-0539">Nucleus</keyword>
<evidence type="ECO:0000256" key="4">
    <source>
        <dbReference type="SAM" id="MobiDB-lite"/>
    </source>
</evidence>
<comment type="subcellular location">
    <subcellularLocation>
        <location evidence="1">Nucleus</location>
    </subcellularLocation>
</comment>
<dbReference type="SUPFAM" id="SSF57959">
    <property type="entry name" value="Leucine zipper domain"/>
    <property type="match status" value="1"/>
</dbReference>
<keyword evidence="7" id="KW-1185">Reference proteome</keyword>
<dbReference type="InterPro" id="IPR004827">
    <property type="entry name" value="bZIP"/>
</dbReference>
<feature type="compositionally biased region" description="Polar residues" evidence="4">
    <location>
        <begin position="521"/>
        <end position="536"/>
    </location>
</feature>
<sequence length="679" mass="71477">MSVAALPPPSLASKQRMPLASQPKRAVMQPRPAASSSSSSSSASTAPQLKSRPSANSTVARRPSVSTPSGGSQSAAAASPASLAGPSSSGSKDTSSSSGKVFAKPSKEWVLPERAKPGRKVSVEEPDNKRQSQNRLSQRAHRARRTDYIQTLEERLRQYEADEIHSNVRLQEVARALKADNERLKKENVTLRMDVNELQSQRDAWDAERASYEELVGRLRSDLRELRGGEASSPRLIGRYNNSHRGERSVPAPTPALAENPDRRPTMDCPICPDPDPDCPCQQRETNVSPPPPPPVRPTPLAALHLAVKAMAEADPSPTPGGTSCGVCQTNEECLCQVIDDLDKEDVKPTIFPTPSPEIGLGGSMLDGCGLCTSASFCACKANVGSSSNSSQSPVMGIASITSGVMATSTKNAYQASAVSTAAVPLRLGRNKRKGATIWSLDPPAAPPPTKPVEAECSGDPSNCDACRDDSFGKEFCSNLFEKTEAAPVKSCSDCPGNCMSIKSLLCPTSSPTSTTGEPGAQSSGTDFESPSTFSPSRGEGTEREAGTMTCDQAWKALKAHPNSRFASLALLADVVSGRTVCTGPRLDSPEPSSPLPGSPASAPSPGWNTGARRDTSAGVQHPSYRPSSLGPGGSQSKKRGVAVETSAVRDALRLLDNTGSLPVASTGELQTKRRKLDN</sequence>